<dbReference type="PANTHER" id="PTHR43861">
    <property type="entry name" value="TRANS-ACONITATE 2-METHYLTRANSFERASE-RELATED"/>
    <property type="match status" value="1"/>
</dbReference>
<dbReference type="AlphaFoldDB" id="A0A381WNU5"/>
<feature type="domain" description="C-methyltransferase" evidence="2">
    <location>
        <begin position="306"/>
        <end position="376"/>
    </location>
</feature>
<dbReference type="InterPro" id="IPR038576">
    <property type="entry name" value="Methyltransf_Zn-bd_dom_put_sf"/>
</dbReference>
<dbReference type="Pfam" id="PF08484">
    <property type="entry name" value="Methyltransf_14"/>
    <property type="match status" value="1"/>
</dbReference>
<evidence type="ECO:0000313" key="3">
    <source>
        <dbReference type="EMBL" id="SVA54150.1"/>
    </source>
</evidence>
<protein>
    <recommendedName>
        <fullName evidence="4">Methyltransferase putative zinc binding domain-containing protein</fullName>
    </recommendedName>
</protein>
<dbReference type="SUPFAM" id="SSF53335">
    <property type="entry name" value="S-adenosyl-L-methionine-dependent methyltransferases"/>
    <property type="match status" value="1"/>
</dbReference>
<evidence type="ECO:0000259" key="2">
    <source>
        <dbReference type="Pfam" id="PF08484"/>
    </source>
</evidence>
<accession>A0A381WNU5</accession>
<reference evidence="3" key="1">
    <citation type="submission" date="2018-05" db="EMBL/GenBank/DDBJ databases">
        <authorList>
            <person name="Lanie J.A."/>
            <person name="Ng W.-L."/>
            <person name="Kazmierczak K.M."/>
            <person name="Andrzejewski T.M."/>
            <person name="Davidsen T.M."/>
            <person name="Wayne K.J."/>
            <person name="Tettelin H."/>
            <person name="Glass J.I."/>
            <person name="Rusch D."/>
            <person name="Podicherti R."/>
            <person name="Tsui H.-C.T."/>
            <person name="Winkler M.E."/>
        </authorList>
    </citation>
    <scope>NUCLEOTIDE SEQUENCE</scope>
</reference>
<dbReference type="InterPro" id="IPR013691">
    <property type="entry name" value="MeTrfase_14"/>
</dbReference>
<dbReference type="EMBL" id="UINC01012394">
    <property type="protein sequence ID" value="SVA54150.1"/>
    <property type="molecule type" value="Genomic_DNA"/>
</dbReference>
<feature type="domain" description="Methyltransferase putative zinc binding" evidence="1">
    <location>
        <begin position="7"/>
        <end position="67"/>
    </location>
</feature>
<dbReference type="Pfam" id="PF13489">
    <property type="entry name" value="Methyltransf_23"/>
    <property type="match status" value="1"/>
</dbReference>
<dbReference type="Gene3D" id="3.40.50.720">
    <property type="entry name" value="NAD(P)-binding Rossmann-like Domain"/>
    <property type="match status" value="1"/>
</dbReference>
<sequence length="392" mass="44279">MIKITKCEVCENEQLKKVLDLGNHPLCDDLIPMEEESSCEEFPIEILFCEKCLTAHQIYQIPKQTLFTKNYHYRARMTGSVLSGMADFVEGCENRFGSLHGKVVLDIGCNDGSLLDFFKIKGCKTVGIEPTGAALESKHPTINEYFDKRSAYQVLSLTGKPDLIVFTNVFAHIEDLQSLINNLKILSQDNTKIVIENHYLGAVFNGGQFDTFYHEHPRTYSFRSFEFIAQSLEVNVLDAEFVSRYGGNIRVYLGVGDKKQLDIDESHFSSAFIKMSTDMLKWITETKVMIDDHVSKHGLMRAKAFPGRAAILIKLLGLNENHISAVYEIKGSIKVGHYVPGTRIPILPEVELYAKKDLKKPILNLAWHLPSEVRANLLVNGYTGHVIDIKTF</sequence>
<dbReference type="InterPro" id="IPR029063">
    <property type="entry name" value="SAM-dependent_MTases_sf"/>
</dbReference>
<name>A0A381WNU5_9ZZZZ</name>
<gene>
    <name evidence="3" type="ORF">METZ01_LOCUS107004</name>
</gene>
<evidence type="ECO:0000259" key="1">
    <source>
        <dbReference type="Pfam" id="PF08421"/>
    </source>
</evidence>
<evidence type="ECO:0008006" key="4">
    <source>
        <dbReference type="Google" id="ProtNLM"/>
    </source>
</evidence>
<dbReference type="Gene3D" id="3.40.50.150">
    <property type="entry name" value="Vaccinia Virus protein VP39"/>
    <property type="match status" value="1"/>
</dbReference>
<proteinExistence type="predicted"/>
<dbReference type="InterPro" id="IPR013630">
    <property type="entry name" value="Methyltransf_Zn-bd_dom_put"/>
</dbReference>
<dbReference type="PANTHER" id="PTHR43861:SF5">
    <property type="entry name" value="BLL5978 PROTEIN"/>
    <property type="match status" value="1"/>
</dbReference>
<organism evidence="3">
    <name type="scientific">marine metagenome</name>
    <dbReference type="NCBI Taxonomy" id="408172"/>
    <lineage>
        <taxon>unclassified sequences</taxon>
        <taxon>metagenomes</taxon>
        <taxon>ecological metagenomes</taxon>
    </lineage>
</organism>
<dbReference type="Gene3D" id="6.20.50.110">
    <property type="entry name" value="Methyltransferase, zinc-binding domain"/>
    <property type="match status" value="1"/>
</dbReference>
<dbReference type="Pfam" id="PF08421">
    <property type="entry name" value="Methyltransf_13"/>
    <property type="match status" value="1"/>
</dbReference>